<feature type="compositionally biased region" description="Pro residues" evidence="5">
    <location>
        <begin position="37"/>
        <end position="47"/>
    </location>
</feature>
<feature type="region of interest" description="Disordered" evidence="5">
    <location>
        <begin position="1"/>
        <end position="66"/>
    </location>
</feature>
<organism evidence="7 8">
    <name type="scientific">Xylaria grammica</name>
    <dbReference type="NCBI Taxonomy" id="363999"/>
    <lineage>
        <taxon>Eukaryota</taxon>
        <taxon>Fungi</taxon>
        <taxon>Dikarya</taxon>
        <taxon>Ascomycota</taxon>
        <taxon>Pezizomycotina</taxon>
        <taxon>Sordariomycetes</taxon>
        <taxon>Xylariomycetidae</taxon>
        <taxon>Xylariales</taxon>
        <taxon>Xylariaceae</taxon>
        <taxon>Xylaria</taxon>
    </lineage>
</organism>
<comment type="caution">
    <text evidence="7">The sequence shown here is derived from an EMBL/GenBank/DDBJ whole genome shotgun (WGS) entry which is preliminary data.</text>
</comment>
<feature type="domain" description="BZIP" evidence="6">
    <location>
        <begin position="66"/>
        <end position="105"/>
    </location>
</feature>
<sequence length="120" mass="13146">MLGQDASRAGSDSKPVQLSPGSSLGSALPELHGPEFGPNPPSLPPDPTFSQEGDKPLLPIAVDDPTGRVRMKLVRNTLAARRSRERKAQRLEELEEKIAELEQERGKWENVAAKREAELL</sequence>
<dbReference type="EMBL" id="RYZI01000585">
    <property type="protein sequence ID" value="RWA04343.1"/>
    <property type="molecule type" value="Genomic_DNA"/>
</dbReference>
<accession>A0A439CQB5</accession>
<evidence type="ECO:0000313" key="7">
    <source>
        <dbReference type="EMBL" id="RWA04343.1"/>
    </source>
</evidence>
<keyword evidence="2" id="KW-0238">DNA-binding</keyword>
<dbReference type="PANTHER" id="PTHR11462:SF35">
    <property type="entry name" value="TRANSCRIPTION FACTOR JRA"/>
    <property type="match status" value="1"/>
</dbReference>
<dbReference type="InterPro" id="IPR004827">
    <property type="entry name" value="bZIP"/>
</dbReference>
<dbReference type="GO" id="GO:0000978">
    <property type="term" value="F:RNA polymerase II cis-regulatory region sequence-specific DNA binding"/>
    <property type="evidence" value="ECO:0007669"/>
    <property type="project" value="TreeGrafter"/>
</dbReference>
<gene>
    <name evidence="7" type="ORF">EKO27_g10762</name>
</gene>
<dbReference type="CDD" id="cd12193">
    <property type="entry name" value="bZIP_GCN4"/>
    <property type="match status" value="1"/>
</dbReference>
<name>A0A439CQB5_9PEZI</name>
<keyword evidence="3" id="KW-0804">Transcription</keyword>
<reference evidence="7 8" key="1">
    <citation type="submission" date="2018-12" db="EMBL/GenBank/DDBJ databases">
        <title>Draft genome sequence of Xylaria grammica IHI A82.</title>
        <authorList>
            <person name="Buettner E."/>
            <person name="Kellner H."/>
        </authorList>
    </citation>
    <scope>NUCLEOTIDE SEQUENCE [LARGE SCALE GENOMIC DNA]</scope>
    <source>
        <strain evidence="7 8">IHI A82</strain>
    </source>
</reference>
<evidence type="ECO:0000259" key="6">
    <source>
        <dbReference type="PROSITE" id="PS50217"/>
    </source>
</evidence>
<evidence type="ECO:0000256" key="2">
    <source>
        <dbReference type="ARBA" id="ARBA00023125"/>
    </source>
</evidence>
<dbReference type="PANTHER" id="PTHR11462">
    <property type="entry name" value="JUN TRANSCRIPTION FACTOR-RELATED"/>
    <property type="match status" value="1"/>
</dbReference>
<dbReference type="Proteomes" id="UP000286045">
    <property type="component" value="Unassembled WGS sequence"/>
</dbReference>
<dbReference type="PROSITE" id="PS00036">
    <property type="entry name" value="BZIP_BASIC"/>
    <property type="match status" value="1"/>
</dbReference>
<proteinExistence type="predicted"/>
<protein>
    <recommendedName>
        <fullName evidence="6">BZIP domain-containing protein</fullName>
    </recommendedName>
</protein>
<dbReference type="PROSITE" id="PS50217">
    <property type="entry name" value="BZIP"/>
    <property type="match status" value="1"/>
</dbReference>
<evidence type="ECO:0000256" key="5">
    <source>
        <dbReference type="SAM" id="MobiDB-lite"/>
    </source>
</evidence>
<keyword evidence="4" id="KW-0175">Coiled coil</keyword>
<dbReference type="STRING" id="363999.A0A439CQB5"/>
<dbReference type="GO" id="GO:0005667">
    <property type="term" value="C:transcription regulator complex"/>
    <property type="evidence" value="ECO:0007669"/>
    <property type="project" value="TreeGrafter"/>
</dbReference>
<evidence type="ECO:0000256" key="4">
    <source>
        <dbReference type="SAM" id="Coils"/>
    </source>
</evidence>
<dbReference type="Pfam" id="PF07716">
    <property type="entry name" value="bZIP_2"/>
    <property type="match status" value="1"/>
</dbReference>
<dbReference type="Gene3D" id="3.30.160.60">
    <property type="entry name" value="Classic Zinc Finger"/>
    <property type="match status" value="1"/>
</dbReference>
<dbReference type="InterPro" id="IPR046347">
    <property type="entry name" value="bZIP_sf"/>
</dbReference>
<dbReference type="GO" id="GO:1903833">
    <property type="term" value="P:positive regulation of cellular response to amino acid starvation"/>
    <property type="evidence" value="ECO:0007669"/>
    <property type="project" value="TreeGrafter"/>
</dbReference>
<dbReference type="GO" id="GO:0000981">
    <property type="term" value="F:DNA-binding transcription factor activity, RNA polymerase II-specific"/>
    <property type="evidence" value="ECO:0007669"/>
    <property type="project" value="TreeGrafter"/>
</dbReference>
<feature type="coiled-coil region" evidence="4">
    <location>
        <begin position="77"/>
        <end position="118"/>
    </location>
</feature>
<dbReference type="AlphaFoldDB" id="A0A439CQB5"/>
<evidence type="ECO:0000313" key="8">
    <source>
        <dbReference type="Proteomes" id="UP000286045"/>
    </source>
</evidence>
<feature type="compositionally biased region" description="Low complexity" evidence="5">
    <location>
        <begin position="18"/>
        <end position="31"/>
    </location>
</feature>
<dbReference type="InterPro" id="IPR050946">
    <property type="entry name" value="AP-1_TF_bZIP"/>
</dbReference>
<keyword evidence="8" id="KW-1185">Reference proteome</keyword>
<dbReference type="SUPFAM" id="SSF57959">
    <property type="entry name" value="Leucine zipper domain"/>
    <property type="match status" value="1"/>
</dbReference>
<dbReference type="GO" id="GO:0001080">
    <property type="term" value="P:nitrogen catabolite activation of transcription from RNA polymerase II promoter"/>
    <property type="evidence" value="ECO:0007669"/>
    <property type="project" value="TreeGrafter"/>
</dbReference>
<evidence type="ECO:0000256" key="3">
    <source>
        <dbReference type="ARBA" id="ARBA00023163"/>
    </source>
</evidence>
<keyword evidence="1" id="KW-0805">Transcription regulation</keyword>
<evidence type="ECO:0000256" key="1">
    <source>
        <dbReference type="ARBA" id="ARBA00023015"/>
    </source>
</evidence>